<accession>A0A2T5YQG3</accession>
<dbReference type="OrthoDB" id="9795565at2"/>
<dbReference type="InterPro" id="IPR026866">
    <property type="entry name" value="CR006_AAA"/>
</dbReference>
<keyword evidence="3" id="KW-1185">Reference proteome</keyword>
<evidence type="ECO:0000313" key="3">
    <source>
        <dbReference type="Proteomes" id="UP000244225"/>
    </source>
</evidence>
<evidence type="ECO:0000313" key="2">
    <source>
        <dbReference type="EMBL" id="PTX21552.1"/>
    </source>
</evidence>
<dbReference type="Pfam" id="PF13166">
    <property type="entry name" value="AAA_13"/>
    <property type="match status" value="1"/>
</dbReference>
<dbReference type="EMBL" id="QBKI01000002">
    <property type="protein sequence ID" value="PTX21552.1"/>
    <property type="molecule type" value="Genomic_DNA"/>
</dbReference>
<reference evidence="2 3" key="1">
    <citation type="submission" date="2018-04" db="EMBL/GenBank/DDBJ databases">
        <title>Genomic Encyclopedia of Archaeal and Bacterial Type Strains, Phase II (KMG-II): from individual species to whole genera.</title>
        <authorList>
            <person name="Goeker M."/>
        </authorList>
    </citation>
    <scope>NUCLEOTIDE SEQUENCE [LARGE SCALE GENOMIC DNA]</scope>
    <source>
        <strain evidence="2 3">DSM 100162</strain>
    </source>
</reference>
<name>A0A2T5YQG3_9BACT</name>
<comment type="caution">
    <text evidence="2">The sequence shown here is derived from an EMBL/GenBank/DDBJ whole genome shotgun (WGS) entry which is preliminary data.</text>
</comment>
<proteinExistence type="predicted"/>
<dbReference type="AlphaFoldDB" id="A0A2T5YQG3"/>
<dbReference type="Proteomes" id="UP000244225">
    <property type="component" value="Unassembled WGS sequence"/>
</dbReference>
<protein>
    <submittedName>
        <fullName evidence="2">AAA domain-containing protein</fullName>
    </submittedName>
</protein>
<organism evidence="2 3">
    <name type="scientific">Pontibacter mucosus</name>
    <dbReference type="NCBI Taxonomy" id="1649266"/>
    <lineage>
        <taxon>Bacteria</taxon>
        <taxon>Pseudomonadati</taxon>
        <taxon>Bacteroidota</taxon>
        <taxon>Cytophagia</taxon>
        <taxon>Cytophagales</taxon>
        <taxon>Hymenobacteraceae</taxon>
        <taxon>Pontibacter</taxon>
    </lineage>
</organism>
<gene>
    <name evidence="2" type="ORF">C8N40_102528</name>
</gene>
<sequence>MPLNELIIVVDDPISSFDSNHLFNSYSFLKAECESAKQLIILTHNFGYFRLVRDWILNKNKRDKPIKSRIYSIETTIDNGRQSRIKNANQTLMSFNSEYHYIFFKLNAFKETTELSLGEAFLVANLSRKLLESFLNFKFPKGRNDFSQLLAEAIKEDTHKREKIYRFINKYSHNAIIDVNDNSVDNLLGESSNIVTEVLGVVNNLDPIHFKEMESLLG</sequence>
<feature type="domain" description="Protein CR006 P-loop" evidence="1">
    <location>
        <begin position="4"/>
        <end position="199"/>
    </location>
</feature>
<evidence type="ECO:0000259" key="1">
    <source>
        <dbReference type="Pfam" id="PF13166"/>
    </source>
</evidence>